<feature type="transmembrane region" description="Helical" evidence="5">
    <location>
        <begin position="181"/>
        <end position="198"/>
    </location>
</feature>
<evidence type="ECO:0000259" key="6">
    <source>
        <dbReference type="Pfam" id="PF08241"/>
    </source>
</evidence>
<feature type="non-terminal residue" evidence="7">
    <location>
        <position position="1"/>
    </location>
</feature>
<evidence type="ECO:0000256" key="3">
    <source>
        <dbReference type="ARBA" id="ARBA00022688"/>
    </source>
</evidence>
<dbReference type="CDD" id="cd02440">
    <property type="entry name" value="AdoMet_MTases"/>
    <property type="match status" value="1"/>
</dbReference>
<dbReference type="PANTHER" id="PTHR43464:SF19">
    <property type="entry name" value="UBIQUINONE BIOSYNTHESIS O-METHYLTRANSFERASE, MITOCHONDRIAL"/>
    <property type="match status" value="1"/>
</dbReference>
<accession>A0A8K0GBG3</accession>
<gene>
    <name evidence="7" type="ORF">ILUMI_07586</name>
</gene>
<evidence type="ECO:0000256" key="1">
    <source>
        <dbReference type="ARBA" id="ARBA00022603"/>
    </source>
</evidence>
<dbReference type="SUPFAM" id="SSF53335">
    <property type="entry name" value="S-adenosyl-L-methionine-dependent methyltransferases"/>
    <property type="match status" value="1"/>
</dbReference>
<evidence type="ECO:0000256" key="2">
    <source>
        <dbReference type="ARBA" id="ARBA00022679"/>
    </source>
</evidence>
<dbReference type="OrthoDB" id="6815431at2759"/>
<evidence type="ECO:0000256" key="4">
    <source>
        <dbReference type="ARBA" id="ARBA00022691"/>
    </source>
</evidence>
<evidence type="ECO:0000256" key="5">
    <source>
        <dbReference type="SAM" id="Phobius"/>
    </source>
</evidence>
<comment type="caution">
    <text evidence="7">The sequence shown here is derived from an EMBL/GenBank/DDBJ whole genome shotgun (WGS) entry which is preliminary data.</text>
</comment>
<evidence type="ECO:0000313" key="8">
    <source>
        <dbReference type="Proteomes" id="UP000801492"/>
    </source>
</evidence>
<dbReference type="Gene3D" id="3.40.50.150">
    <property type="entry name" value="Vaccinia Virus protein VP39"/>
    <property type="match status" value="1"/>
</dbReference>
<dbReference type="GO" id="GO:0061542">
    <property type="term" value="F:3-demethylubiquinol 3-O-methyltransferase activity"/>
    <property type="evidence" value="ECO:0007669"/>
    <property type="project" value="InterPro"/>
</dbReference>
<name>A0A8K0GBG3_IGNLU</name>
<proteinExistence type="predicted"/>
<protein>
    <recommendedName>
        <fullName evidence="6">Methyltransferase type 11 domain-containing protein</fullName>
    </recommendedName>
</protein>
<keyword evidence="5" id="KW-0472">Membrane</keyword>
<evidence type="ECO:0000313" key="7">
    <source>
        <dbReference type="EMBL" id="KAF2898590.1"/>
    </source>
</evidence>
<keyword evidence="3" id="KW-0831">Ubiquinone biosynthesis</keyword>
<dbReference type="Pfam" id="PF08241">
    <property type="entry name" value="Methyltransf_11"/>
    <property type="match status" value="1"/>
</dbReference>
<keyword evidence="8" id="KW-1185">Reference proteome</keyword>
<dbReference type="PANTHER" id="PTHR43464">
    <property type="entry name" value="METHYLTRANSFERASE"/>
    <property type="match status" value="1"/>
</dbReference>
<keyword evidence="2" id="KW-0808">Transferase</keyword>
<dbReference type="GO" id="GO:0005739">
    <property type="term" value="C:mitochondrion"/>
    <property type="evidence" value="ECO:0007669"/>
    <property type="project" value="TreeGrafter"/>
</dbReference>
<keyword evidence="4" id="KW-0949">S-adenosyl-L-methionine</keyword>
<keyword evidence="5" id="KW-1133">Transmembrane helix</keyword>
<dbReference type="EMBL" id="VTPC01003398">
    <property type="protein sequence ID" value="KAF2898590.1"/>
    <property type="molecule type" value="Genomic_DNA"/>
</dbReference>
<dbReference type="InterPro" id="IPR013216">
    <property type="entry name" value="Methyltransf_11"/>
</dbReference>
<dbReference type="GO" id="GO:0010420">
    <property type="term" value="F:polyprenyldihydroxybenzoate methyltransferase activity"/>
    <property type="evidence" value="ECO:0007669"/>
    <property type="project" value="InterPro"/>
</dbReference>
<feature type="domain" description="Methyltransferase type 11" evidence="6">
    <location>
        <begin position="75"/>
        <end position="174"/>
    </location>
</feature>
<dbReference type="NCBIfam" id="TIGR01983">
    <property type="entry name" value="UbiG"/>
    <property type="match status" value="1"/>
</dbReference>
<keyword evidence="5" id="KW-0812">Transmembrane</keyword>
<dbReference type="AlphaFoldDB" id="A0A8K0GBG3"/>
<keyword evidence="1" id="KW-0489">Methyltransferase</keyword>
<sequence length="253" mass="28990">MTMDKSRKIPAPTVNTQEILHFKKLSTFWWNKELDGLRILNDLRIPWIVDKLVQTKLITEDAAKSANPLQGLSILDVGCGGGFATEVLADLGCTVVGIDPCPEMIEVAKQHLTEKPDLQRNITYICGSVEEHSEHNYAKYDAVVASEVVDHVDEQDLFLEVCVKCLKPGGSIFITTFHKNWIAWFIVIIFLEYIVGIIPRGSHFWYKFISAEDVEKILAKYKCKTESVKEMYYNVVLHKWSWSYFRSISYALH</sequence>
<dbReference type="GO" id="GO:0032259">
    <property type="term" value="P:methylation"/>
    <property type="evidence" value="ECO:0007669"/>
    <property type="project" value="UniProtKB-KW"/>
</dbReference>
<dbReference type="InterPro" id="IPR010233">
    <property type="entry name" value="UbiG_MeTrfase"/>
</dbReference>
<reference evidence="7" key="1">
    <citation type="submission" date="2019-08" db="EMBL/GenBank/DDBJ databases">
        <title>The genome of the North American firefly Photinus pyralis.</title>
        <authorList>
            <consortium name="Photinus pyralis genome working group"/>
            <person name="Fallon T.R."/>
            <person name="Sander Lower S.E."/>
            <person name="Weng J.-K."/>
        </authorList>
    </citation>
    <scope>NUCLEOTIDE SEQUENCE</scope>
    <source>
        <strain evidence="7">TRF0915ILg1</strain>
        <tissue evidence="7">Whole body</tissue>
    </source>
</reference>
<organism evidence="7 8">
    <name type="scientific">Ignelater luminosus</name>
    <name type="common">Cucubano</name>
    <name type="synonym">Pyrophorus luminosus</name>
    <dbReference type="NCBI Taxonomy" id="2038154"/>
    <lineage>
        <taxon>Eukaryota</taxon>
        <taxon>Metazoa</taxon>
        <taxon>Ecdysozoa</taxon>
        <taxon>Arthropoda</taxon>
        <taxon>Hexapoda</taxon>
        <taxon>Insecta</taxon>
        <taxon>Pterygota</taxon>
        <taxon>Neoptera</taxon>
        <taxon>Endopterygota</taxon>
        <taxon>Coleoptera</taxon>
        <taxon>Polyphaga</taxon>
        <taxon>Elateriformia</taxon>
        <taxon>Elateroidea</taxon>
        <taxon>Elateridae</taxon>
        <taxon>Agrypninae</taxon>
        <taxon>Pyrophorini</taxon>
        <taxon>Ignelater</taxon>
    </lineage>
</organism>
<dbReference type="Proteomes" id="UP000801492">
    <property type="component" value="Unassembled WGS sequence"/>
</dbReference>
<dbReference type="InterPro" id="IPR029063">
    <property type="entry name" value="SAM-dependent_MTases_sf"/>
</dbReference>